<sequence length="254" mass="27867">MHITDSAIHPGQRTSQRHSIERATRRHKQCTRSIRDCWEWDGICVSAPIRTVVTNTTRTSALRTLPAATDSVYAPRPSALSTSPTPAGQRGDGRGRDRKLQLAAIPPPDCHPHQPTTTTTAQPAAPDNHPNTHPEQTRRPLSSSSPSTGPSRWDGGHRRGGGERTQRDRAAATVTRQNSSARGVRERCDGEAREKRDEKMEGINEGMGAHGAYSRRGNNGNSGNTGRRIYTLDNVMDFRGRDDACEMWGSVCKS</sequence>
<name>A0A1Y2IRP2_TRAC3</name>
<dbReference type="EMBL" id="KZ084101">
    <property type="protein sequence ID" value="OSD03343.1"/>
    <property type="molecule type" value="Genomic_DNA"/>
</dbReference>
<feature type="compositionally biased region" description="Low complexity" evidence="1">
    <location>
        <begin position="214"/>
        <end position="225"/>
    </location>
</feature>
<protein>
    <submittedName>
        <fullName evidence="2">Uncharacterized protein</fullName>
    </submittedName>
</protein>
<evidence type="ECO:0000313" key="3">
    <source>
        <dbReference type="Proteomes" id="UP000193067"/>
    </source>
</evidence>
<feature type="region of interest" description="Disordered" evidence="1">
    <location>
        <begin position="73"/>
        <end position="225"/>
    </location>
</feature>
<feature type="compositionally biased region" description="Basic and acidic residues" evidence="1">
    <location>
        <begin position="183"/>
        <end position="202"/>
    </location>
</feature>
<gene>
    <name evidence="2" type="ORF">PYCCODRAFT_265136</name>
</gene>
<feature type="compositionally biased region" description="Low complexity" evidence="1">
    <location>
        <begin position="113"/>
        <end position="127"/>
    </location>
</feature>
<feature type="compositionally biased region" description="Basic and acidic residues" evidence="1">
    <location>
        <begin position="91"/>
        <end position="100"/>
    </location>
</feature>
<feature type="compositionally biased region" description="Low complexity" evidence="1">
    <location>
        <begin position="139"/>
        <end position="152"/>
    </location>
</feature>
<feature type="compositionally biased region" description="Basic and acidic residues" evidence="1">
    <location>
        <begin position="154"/>
        <end position="170"/>
    </location>
</feature>
<evidence type="ECO:0000313" key="2">
    <source>
        <dbReference type="EMBL" id="OSD03343.1"/>
    </source>
</evidence>
<dbReference type="Proteomes" id="UP000193067">
    <property type="component" value="Unassembled WGS sequence"/>
</dbReference>
<reference evidence="2 3" key="1">
    <citation type="journal article" date="2015" name="Biotechnol. Biofuels">
        <title>Enhanced degradation of softwood versus hardwood by the white-rot fungus Pycnoporus coccineus.</title>
        <authorList>
            <person name="Couturier M."/>
            <person name="Navarro D."/>
            <person name="Chevret D."/>
            <person name="Henrissat B."/>
            <person name="Piumi F."/>
            <person name="Ruiz-Duenas F.J."/>
            <person name="Martinez A.T."/>
            <person name="Grigoriev I.V."/>
            <person name="Riley R."/>
            <person name="Lipzen A."/>
            <person name="Berrin J.G."/>
            <person name="Master E.R."/>
            <person name="Rosso M.N."/>
        </authorList>
    </citation>
    <scope>NUCLEOTIDE SEQUENCE [LARGE SCALE GENOMIC DNA]</scope>
    <source>
        <strain evidence="2 3">BRFM310</strain>
    </source>
</reference>
<dbReference type="AlphaFoldDB" id="A0A1Y2IRP2"/>
<proteinExistence type="predicted"/>
<accession>A0A1Y2IRP2</accession>
<feature type="region of interest" description="Disordered" evidence="1">
    <location>
        <begin position="1"/>
        <end position="28"/>
    </location>
</feature>
<organism evidence="2 3">
    <name type="scientific">Trametes coccinea (strain BRFM310)</name>
    <name type="common">Pycnoporus coccineus</name>
    <dbReference type="NCBI Taxonomy" id="1353009"/>
    <lineage>
        <taxon>Eukaryota</taxon>
        <taxon>Fungi</taxon>
        <taxon>Dikarya</taxon>
        <taxon>Basidiomycota</taxon>
        <taxon>Agaricomycotina</taxon>
        <taxon>Agaricomycetes</taxon>
        <taxon>Polyporales</taxon>
        <taxon>Polyporaceae</taxon>
        <taxon>Trametes</taxon>
    </lineage>
</organism>
<evidence type="ECO:0000256" key="1">
    <source>
        <dbReference type="SAM" id="MobiDB-lite"/>
    </source>
</evidence>
<keyword evidence="3" id="KW-1185">Reference proteome</keyword>